<dbReference type="InterPro" id="IPR006694">
    <property type="entry name" value="Fatty_acid_hydroxylase"/>
</dbReference>
<feature type="transmembrane region" description="Helical" evidence="5">
    <location>
        <begin position="166"/>
        <end position="189"/>
    </location>
</feature>
<evidence type="ECO:0000313" key="7">
    <source>
        <dbReference type="EMBL" id="SOC81221.1"/>
    </source>
</evidence>
<keyword evidence="3 5" id="KW-1133">Transmembrane helix</keyword>
<evidence type="ECO:0000256" key="4">
    <source>
        <dbReference type="ARBA" id="ARBA00023136"/>
    </source>
</evidence>
<evidence type="ECO:0000256" key="1">
    <source>
        <dbReference type="ARBA" id="ARBA00004370"/>
    </source>
</evidence>
<feature type="transmembrane region" description="Helical" evidence="5">
    <location>
        <begin position="104"/>
        <end position="125"/>
    </location>
</feature>
<evidence type="ECO:0000313" key="8">
    <source>
        <dbReference type="Proteomes" id="UP000219193"/>
    </source>
</evidence>
<proteinExistence type="predicted"/>
<dbReference type="OrthoDB" id="9770329at2"/>
<dbReference type="GO" id="GO:0005506">
    <property type="term" value="F:iron ion binding"/>
    <property type="evidence" value="ECO:0007669"/>
    <property type="project" value="InterPro"/>
</dbReference>
<name>A0A285X7B1_9FLAO</name>
<dbReference type="Proteomes" id="UP000219193">
    <property type="component" value="Unassembled WGS sequence"/>
</dbReference>
<dbReference type="PANTHER" id="PTHR11863">
    <property type="entry name" value="STEROL DESATURASE"/>
    <property type="match status" value="1"/>
</dbReference>
<keyword evidence="2 5" id="KW-0812">Transmembrane</keyword>
<accession>A0A285X7B1</accession>
<comment type="subcellular location">
    <subcellularLocation>
        <location evidence="1">Membrane</location>
    </subcellularLocation>
</comment>
<feature type="domain" description="Fatty acid hydroxylase" evidence="6">
    <location>
        <begin position="113"/>
        <end position="247"/>
    </location>
</feature>
<evidence type="ECO:0000259" key="6">
    <source>
        <dbReference type="Pfam" id="PF04116"/>
    </source>
</evidence>
<dbReference type="EMBL" id="OCMF01000004">
    <property type="protein sequence ID" value="SOC81221.1"/>
    <property type="molecule type" value="Genomic_DNA"/>
</dbReference>
<evidence type="ECO:0000256" key="5">
    <source>
        <dbReference type="SAM" id="Phobius"/>
    </source>
</evidence>
<organism evidence="7 8">
    <name type="scientific">Salinimicrobium sediminis</name>
    <dbReference type="NCBI Taxonomy" id="1343891"/>
    <lineage>
        <taxon>Bacteria</taxon>
        <taxon>Pseudomonadati</taxon>
        <taxon>Bacteroidota</taxon>
        <taxon>Flavobacteriia</taxon>
        <taxon>Flavobacteriales</taxon>
        <taxon>Flavobacteriaceae</taxon>
        <taxon>Salinimicrobium</taxon>
    </lineage>
</organism>
<dbReference type="GO" id="GO:0016020">
    <property type="term" value="C:membrane"/>
    <property type="evidence" value="ECO:0007669"/>
    <property type="project" value="UniProtKB-SubCell"/>
</dbReference>
<sequence>MTEFIDIEANNPGILLVYAAIFFFAILFRYFVAAGIFYYYYYIRNFRKYDERRLSKRLANKAQLKKEIVWSIKSSAIFALVGAGTYWLWLKGYTAVYLDPSAYGLWYLPVSLLIILLLHETYYYWVHRWMHHPRVFRIVHKVHHDSRIPTPWTAFSFHPWESLIEAVILPLILIFLPVNIYVLGFYLLVMTISSVINHLDIEVYPVWFQKSKFGKLFIGATHHHHHHTEYMTNYGLYFTFWDKWMSTESRRMKA</sequence>
<dbReference type="RefSeq" id="WP_097056988.1">
    <property type="nucleotide sequence ID" value="NZ_OCMF01000004.1"/>
</dbReference>
<keyword evidence="4 5" id="KW-0472">Membrane</keyword>
<gene>
    <name evidence="7" type="ORF">SAMN06296241_2795</name>
</gene>
<protein>
    <submittedName>
        <fullName evidence="7">C-5 sterol desaturase</fullName>
    </submittedName>
</protein>
<reference evidence="8" key="1">
    <citation type="submission" date="2017-09" db="EMBL/GenBank/DDBJ databases">
        <authorList>
            <person name="Varghese N."/>
            <person name="Submissions S."/>
        </authorList>
    </citation>
    <scope>NUCLEOTIDE SEQUENCE [LARGE SCALE GENOMIC DNA]</scope>
    <source>
        <strain evidence="8">CGMCC 1.12641</strain>
    </source>
</reference>
<dbReference type="AlphaFoldDB" id="A0A285X7B1"/>
<keyword evidence="8" id="KW-1185">Reference proteome</keyword>
<dbReference type="InterPro" id="IPR050307">
    <property type="entry name" value="Sterol_Desaturase_Related"/>
</dbReference>
<evidence type="ECO:0000256" key="3">
    <source>
        <dbReference type="ARBA" id="ARBA00022989"/>
    </source>
</evidence>
<evidence type="ECO:0000256" key="2">
    <source>
        <dbReference type="ARBA" id="ARBA00022692"/>
    </source>
</evidence>
<feature type="transmembrane region" description="Helical" evidence="5">
    <location>
        <begin position="15"/>
        <end position="43"/>
    </location>
</feature>
<dbReference type="GO" id="GO:0008610">
    <property type="term" value="P:lipid biosynthetic process"/>
    <property type="evidence" value="ECO:0007669"/>
    <property type="project" value="InterPro"/>
</dbReference>
<feature type="transmembrane region" description="Helical" evidence="5">
    <location>
        <begin position="68"/>
        <end position="89"/>
    </location>
</feature>
<dbReference type="Pfam" id="PF04116">
    <property type="entry name" value="FA_hydroxylase"/>
    <property type="match status" value="1"/>
</dbReference>
<dbReference type="GO" id="GO:0016491">
    <property type="term" value="F:oxidoreductase activity"/>
    <property type="evidence" value="ECO:0007669"/>
    <property type="project" value="InterPro"/>
</dbReference>